<comment type="caution">
    <text evidence="1">The sequence shown here is derived from an EMBL/GenBank/DDBJ whole genome shotgun (WGS) entry which is preliminary data.</text>
</comment>
<accession>A0A2T6ZZJ2</accession>
<protein>
    <submittedName>
        <fullName evidence="1">Uncharacterized protein</fullName>
    </submittedName>
</protein>
<organism evidence="1 2">
    <name type="scientific">Tuber borchii</name>
    <name type="common">White truffle</name>
    <dbReference type="NCBI Taxonomy" id="42251"/>
    <lineage>
        <taxon>Eukaryota</taxon>
        <taxon>Fungi</taxon>
        <taxon>Dikarya</taxon>
        <taxon>Ascomycota</taxon>
        <taxon>Pezizomycotina</taxon>
        <taxon>Pezizomycetes</taxon>
        <taxon>Pezizales</taxon>
        <taxon>Tuberaceae</taxon>
        <taxon>Tuber</taxon>
    </lineage>
</organism>
<dbReference type="OrthoDB" id="42561at2759"/>
<dbReference type="AlphaFoldDB" id="A0A2T6ZZJ2"/>
<proteinExistence type="predicted"/>
<reference evidence="1 2" key="1">
    <citation type="submission" date="2017-04" db="EMBL/GenBank/DDBJ databases">
        <title>Draft genome sequence of Tuber borchii Vittad., a whitish edible truffle.</title>
        <authorList>
            <consortium name="DOE Joint Genome Institute"/>
            <person name="Murat C."/>
            <person name="Kuo A."/>
            <person name="Barry K.W."/>
            <person name="Clum A."/>
            <person name="Dockter R.B."/>
            <person name="Fauchery L."/>
            <person name="Iotti M."/>
            <person name="Kohler A."/>
            <person name="Labutti K."/>
            <person name="Lindquist E.A."/>
            <person name="Lipzen A."/>
            <person name="Ohm R.A."/>
            <person name="Wang M."/>
            <person name="Grigoriev I.V."/>
            <person name="Zambonelli A."/>
            <person name="Martin F.M."/>
        </authorList>
    </citation>
    <scope>NUCLEOTIDE SEQUENCE [LARGE SCALE GENOMIC DNA]</scope>
    <source>
        <strain evidence="1 2">Tbo3840</strain>
    </source>
</reference>
<gene>
    <name evidence="1" type="ORF">B9Z19DRAFT_1122812</name>
</gene>
<sequence>MRPALRLLRGGFLQRSIDEMKRNTFSVFKGEDITGDFADMEVHSFRHLDSLKSIKVFSDADTGERMVHHAKLIKKVGADCPPETQAVLNELAKTHAFTKVLGEEAASRGLKPEAVTQCISLVYDSLPTRPWQ</sequence>
<evidence type="ECO:0000313" key="1">
    <source>
        <dbReference type="EMBL" id="PUU80886.1"/>
    </source>
</evidence>
<dbReference type="Proteomes" id="UP000244722">
    <property type="component" value="Unassembled WGS sequence"/>
</dbReference>
<evidence type="ECO:0000313" key="2">
    <source>
        <dbReference type="Proteomes" id="UP000244722"/>
    </source>
</evidence>
<dbReference type="EMBL" id="NESQ01000054">
    <property type="protein sequence ID" value="PUU80886.1"/>
    <property type="molecule type" value="Genomic_DNA"/>
</dbReference>
<keyword evidence="2" id="KW-1185">Reference proteome</keyword>
<dbReference type="STRING" id="42251.A0A2T6ZZJ2"/>
<name>A0A2T6ZZJ2_TUBBO</name>